<dbReference type="InterPro" id="IPR033308">
    <property type="entry name" value="PGAP5/Cdc1/Ted1"/>
</dbReference>
<keyword evidence="5" id="KW-0464">Manganese</keyword>
<dbReference type="GO" id="GO:0016787">
    <property type="term" value="F:hydrolase activity"/>
    <property type="evidence" value="ECO:0007669"/>
    <property type="project" value="UniProtKB-KW"/>
</dbReference>
<evidence type="ECO:0000313" key="7">
    <source>
        <dbReference type="Proteomes" id="UP000602510"/>
    </source>
</evidence>
<keyword evidence="7" id="KW-1185">Reference proteome</keyword>
<protein>
    <submittedName>
        <fullName evidence="6">Calcineurin-like phosphoesterase</fullName>
    </submittedName>
</protein>
<evidence type="ECO:0000256" key="3">
    <source>
        <dbReference type="ARBA" id="ARBA00022801"/>
    </source>
</evidence>
<keyword evidence="2" id="KW-0479">Metal-binding</keyword>
<dbReference type="GO" id="GO:0016020">
    <property type="term" value="C:membrane"/>
    <property type="evidence" value="ECO:0007669"/>
    <property type="project" value="GOC"/>
</dbReference>
<reference evidence="6" key="1">
    <citation type="submission" date="2020-04" db="EMBL/GenBank/DDBJ databases">
        <title>Hybrid Assembly of Korean Phytophthora infestans isolates.</title>
        <authorList>
            <person name="Prokchorchik M."/>
            <person name="Lee Y."/>
            <person name="Seo J."/>
            <person name="Cho J.-H."/>
            <person name="Park Y.-E."/>
            <person name="Jang D.-C."/>
            <person name="Im J.-S."/>
            <person name="Choi J.-G."/>
            <person name="Park H.-J."/>
            <person name="Lee G.-B."/>
            <person name="Lee Y.-G."/>
            <person name="Hong S.-Y."/>
            <person name="Cho K."/>
            <person name="Sohn K.H."/>
        </authorList>
    </citation>
    <scope>NUCLEOTIDE SEQUENCE</scope>
    <source>
        <strain evidence="6">KR_1_A1</strain>
    </source>
</reference>
<dbReference type="AlphaFoldDB" id="A0A833W8Q3"/>
<dbReference type="Proteomes" id="UP000602510">
    <property type="component" value="Unassembled WGS sequence"/>
</dbReference>
<accession>A0A833W8Q3</accession>
<keyword evidence="3" id="KW-0378">Hydrolase</keyword>
<evidence type="ECO:0000256" key="4">
    <source>
        <dbReference type="ARBA" id="ARBA00023136"/>
    </source>
</evidence>
<dbReference type="EMBL" id="WSZM01000390">
    <property type="protein sequence ID" value="KAF4034023.1"/>
    <property type="molecule type" value="Genomic_DNA"/>
</dbReference>
<dbReference type="InterPro" id="IPR029052">
    <property type="entry name" value="Metallo-depent_PP-like"/>
</dbReference>
<evidence type="ECO:0000256" key="2">
    <source>
        <dbReference type="ARBA" id="ARBA00022723"/>
    </source>
</evidence>
<comment type="caution">
    <text evidence="6">The sequence shown here is derived from an EMBL/GenBank/DDBJ whole genome shotgun (WGS) entry which is preliminary data.</text>
</comment>
<name>A0A833W8Q3_PHYIN</name>
<dbReference type="PANTHER" id="PTHR13315:SF0">
    <property type="entry name" value="METALLOPHOSPHOESTERASE 1"/>
    <property type="match status" value="1"/>
</dbReference>
<dbReference type="GO" id="GO:0046872">
    <property type="term" value="F:metal ion binding"/>
    <property type="evidence" value="ECO:0007669"/>
    <property type="project" value="UniProtKB-KW"/>
</dbReference>
<evidence type="ECO:0000256" key="5">
    <source>
        <dbReference type="ARBA" id="ARBA00023211"/>
    </source>
</evidence>
<sequence>MALDADVASRAVKTEAKSFLESVNFEDLRARTTGSVVLLTHLPLFRVDDLQCGEEQLREAGHVSYEHPGFKYETHHHALSRELSTELLAKVRPDLVFSGHTHAWCAYKLP</sequence>
<proteinExistence type="predicted"/>
<dbReference type="SUPFAM" id="SSF56300">
    <property type="entry name" value="Metallo-dependent phosphatases"/>
    <property type="match status" value="1"/>
</dbReference>
<gene>
    <name evidence="6" type="ORF">GN244_ATG14033</name>
</gene>
<comment type="cofactor">
    <cofactor evidence="1">
        <name>Mn(2+)</name>
        <dbReference type="ChEBI" id="CHEBI:29035"/>
    </cofactor>
</comment>
<organism evidence="6 7">
    <name type="scientific">Phytophthora infestans</name>
    <name type="common">Potato late blight agent</name>
    <name type="synonym">Botrytis infestans</name>
    <dbReference type="NCBI Taxonomy" id="4787"/>
    <lineage>
        <taxon>Eukaryota</taxon>
        <taxon>Sar</taxon>
        <taxon>Stramenopiles</taxon>
        <taxon>Oomycota</taxon>
        <taxon>Peronosporomycetes</taxon>
        <taxon>Peronosporales</taxon>
        <taxon>Peronosporaceae</taxon>
        <taxon>Phytophthora</taxon>
    </lineage>
</organism>
<evidence type="ECO:0000256" key="1">
    <source>
        <dbReference type="ARBA" id="ARBA00001936"/>
    </source>
</evidence>
<keyword evidence="4" id="KW-0472">Membrane</keyword>
<evidence type="ECO:0000313" key="6">
    <source>
        <dbReference type="EMBL" id="KAF4034023.1"/>
    </source>
</evidence>
<dbReference type="GO" id="GO:0006506">
    <property type="term" value="P:GPI anchor biosynthetic process"/>
    <property type="evidence" value="ECO:0007669"/>
    <property type="project" value="InterPro"/>
</dbReference>
<dbReference type="PANTHER" id="PTHR13315">
    <property type="entry name" value="METALLO PHOSPHOESTERASE RELATED"/>
    <property type="match status" value="1"/>
</dbReference>